<gene>
    <name evidence="1" type="ORF">DRJ21_00645</name>
</gene>
<dbReference type="SUPFAM" id="SSF52954">
    <property type="entry name" value="Class II aaRS ABD-related"/>
    <property type="match status" value="1"/>
</dbReference>
<comment type="caution">
    <text evidence="1">The sequence shown here is derived from an EMBL/GenBank/DDBJ whole genome shotgun (WGS) entry which is preliminary data.</text>
</comment>
<proteinExistence type="predicted"/>
<dbReference type="EMBL" id="QMQY01000015">
    <property type="protein sequence ID" value="RLE51194.1"/>
    <property type="molecule type" value="Genomic_DNA"/>
</dbReference>
<dbReference type="Gene3D" id="3.40.50.10480">
    <property type="entry name" value="Probable brix-domain ribosomal biogenesis protein"/>
    <property type="match status" value="1"/>
</dbReference>
<dbReference type="Proteomes" id="UP000281962">
    <property type="component" value="Unassembled WGS sequence"/>
</dbReference>
<protein>
    <recommendedName>
        <fullName evidence="3">Brix domain-containing protein</fullName>
    </recommendedName>
</protein>
<accession>A0A497EUX3</accession>
<evidence type="ECO:0008006" key="3">
    <source>
        <dbReference type="Google" id="ProtNLM"/>
    </source>
</evidence>
<evidence type="ECO:0000313" key="1">
    <source>
        <dbReference type="EMBL" id="RLE51194.1"/>
    </source>
</evidence>
<evidence type="ECO:0000313" key="2">
    <source>
        <dbReference type="Proteomes" id="UP000281962"/>
    </source>
</evidence>
<organism evidence="1 2">
    <name type="scientific">Thermoproteota archaeon</name>
    <dbReference type="NCBI Taxonomy" id="2056631"/>
    <lineage>
        <taxon>Archaea</taxon>
        <taxon>Thermoproteota</taxon>
    </lineage>
</organism>
<sequence>MQRALPSAIKVNRGKMNLNDIALKALELGANRVLLISVFKGNPGRIRFFSVSHEEFIEIPPTINITGVKLVREFAKSKHITPKEIYLYCNEDYYDDYSEFLDKLSYALKAKIINENQLSNINRFSSILKIEHSRNNYCIMSFINGNGIPIGPLMRIKSVWLNIKSPFTSWRE</sequence>
<dbReference type="AlphaFoldDB" id="A0A497EUX3"/>
<reference evidence="1 2" key="1">
    <citation type="submission" date="2018-06" db="EMBL/GenBank/DDBJ databases">
        <title>Extensive metabolic versatility and redundancy in microbially diverse, dynamic hydrothermal sediments.</title>
        <authorList>
            <person name="Dombrowski N."/>
            <person name="Teske A."/>
            <person name="Baker B.J."/>
        </authorList>
    </citation>
    <scope>NUCLEOTIDE SEQUENCE [LARGE SCALE GENOMIC DNA]</scope>
    <source>
        <strain evidence="1">B30_G17</strain>
    </source>
</reference>
<name>A0A497EUX3_9CREN</name>